<protein>
    <recommendedName>
        <fullName evidence="1">Putative tail fiber protein gp53-like C-terminal domain-containing protein</fullName>
    </recommendedName>
</protein>
<reference evidence="2" key="1">
    <citation type="submission" date="2013-10" db="EMBL/GenBank/DDBJ databases">
        <title>Draft genome sequence of Clostridium botulinum type B strain Osaka05.</title>
        <authorList>
            <person name="Sakaguchi Y."/>
            <person name="Hosomi K."/>
            <person name="Uchiyama J."/>
            <person name="Ogura Y."/>
            <person name="Sakaguchi M."/>
            <person name="Kohda T."/>
            <person name="Mukamoto M."/>
            <person name="Misawa N."/>
            <person name="Matsuzaki S."/>
            <person name="Hayashi T."/>
            <person name="Kozaki S."/>
        </authorList>
    </citation>
    <scope>NUCLEOTIDE SEQUENCE</scope>
    <source>
        <strain evidence="2">Osaka05</strain>
    </source>
</reference>
<gene>
    <name evidence="2" type="ORF">CBO05C_0654</name>
</gene>
<organism evidence="2">
    <name type="scientific">Clostridium botulinum B str. Osaka05</name>
    <dbReference type="NCBI Taxonomy" id="1407017"/>
    <lineage>
        <taxon>Bacteria</taxon>
        <taxon>Bacillati</taxon>
        <taxon>Bacillota</taxon>
        <taxon>Clostridia</taxon>
        <taxon>Eubacteriales</taxon>
        <taxon>Clostridiaceae</taxon>
        <taxon>Clostridium</taxon>
    </lineage>
</organism>
<dbReference type="AlphaFoldDB" id="A0A0S6U183"/>
<dbReference type="InterPro" id="IPR054075">
    <property type="entry name" value="Gp53-like_C"/>
</dbReference>
<evidence type="ECO:0000313" key="2">
    <source>
        <dbReference type="EMBL" id="GAE00964.1"/>
    </source>
</evidence>
<dbReference type="Gene3D" id="2.60.40.3940">
    <property type="match status" value="1"/>
</dbReference>
<proteinExistence type="predicted"/>
<feature type="domain" description="Putative tail fiber protein gp53-like C-terminal" evidence="1">
    <location>
        <begin position="67"/>
        <end position="148"/>
    </location>
</feature>
<name>A0A0S6U183_CLOBO</name>
<dbReference type="Proteomes" id="UP000054164">
    <property type="component" value="Unassembled WGS sequence"/>
</dbReference>
<dbReference type="EMBL" id="DF384213">
    <property type="protein sequence ID" value="GAE00964.1"/>
    <property type="molecule type" value="Genomic_DNA"/>
</dbReference>
<dbReference type="Pfam" id="PF21882">
    <property type="entry name" value="Gp53-like_C"/>
    <property type="match status" value="1"/>
</dbReference>
<evidence type="ECO:0000259" key="1">
    <source>
        <dbReference type="Pfam" id="PF21882"/>
    </source>
</evidence>
<sequence length="148" mass="15906">MEVFIIAYVKTNWIDGFTALNADNLNKMEQGISNNGIQVDDVKGQLESYVLKSSFSQTLTTKGYTMLPNGFLLQWGETGVVQDKGTLNITFSTPFPNAVFHIVATNLGSGAGNYGTLTISNRSKTGFTIGRYNGAANSGACSYLAVGW</sequence>
<accession>A0A0S6U183</accession>
<dbReference type="HOGENOM" id="CLU_1755647_0_0_9"/>